<evidence type="ECO:0000259" key="4">
    <source>
        <dbReference type="PROSITE" id="PS50042"/>
    </source>
</evidence>
<name>A0A9D9HHP2_9SPIR</name>
<evidence type="ECO:0000313" key="7">
    <source>
        <dbReference type="Proteomes" id="UP000823616"/>
    </source>
</evidence>
<dbReference type="InterPro" id="IPR000595">
    <property type="entry name" value="cNMP-bd_dom"/>
</dbReference>
<protein>
    <submittedName>
        <fullName evidence="6">Crp/Fnr family transcriptional regulator</fullName>
    </submittedName>
</protein>
<gene>
    <name evidence="6" type="ORF">IAA96_05030</name>
</gene>
<sequence>MNYDLSVLSSCTLFQGIGQDNVQAMLGCLDAKRKHFAKDAFLLRAGSPMSSLGLVLSGSVFVVQEDFWGNRNILAVVKAGECFAETVACVPHAILQADVVAQTPVSVLFLDVRRILTVCSSACVYHAQLIRNLLADVAEKNLHLNEKLTQLGQRTTRAKLLAFLSAQARKIGDREFDLAFSRQQLADWLSVERSGLSTELGKLRAEGLLEFHKNHFRLKTEGEDVQ</sequence>
<feature type="domain" description="HTH crp-type" evidence="5">
    <location>
        <begin position="154"/>
        <end position="222"/>
    </location>
</feature>
<dbReference type="SUPFAM" id="SSF46785">
    <property type="entry name" value="Winged helix' DNA-binding domain"/>
    <property type="match status" value="1"/>
</dbReference>
<dbReference type="InterPro" id="IPR036390">
    <property type="entry name" value="WH_DNA-bd_sf"/>
</dbReference>
<evidence type="ECO:0000313" key="6">
    <source>
        <dbReference type="EMBL" id="MBO8450452.1"/>
    </source>
</evidence>
<dbReference type="CDD" id="cd00038">
    <property type="entry name" value="CAP_ED"/>
    <property type="match status" value="1"/>
</dbReference>
<dbReference type="Pfam" id="PF13545">
    <property type="entry name" value="HTH_Crp_2"/>
    <property type="match status" value="1"/>
</dbReference>
<evidence type="ECO:0000259" key="5">
    <source>
        <dbReference type="PROSITE" id="PS51063"/>
    </source>
</evidence>
<dbReference type="GO" id="GO:0006355">
    <property type="term" value="P:regulation of DNA-templated transcription"/>
    <property type="evidence" value="ECO:0007669"/>
    <property type="project" value="InterPro"/>
</dbReference>
<dbReference type="AlphaFoldDB" id="A0A9D9HHP2"/>
<evidence type="ECO:0000256" key="1">
    <source>
        <dbReference type="ARBA" id="ARBA00023015"/>
    </source>
</evidence>
<dbReference type="EMBL" id="JADIMS010000083">
    <property type="protein sequence ID" value="MBO8450452.1"/>
    <property type="molecule type" value="Genomic_DNA"/>
</dbReference>
<proteinExistence type="predicted"/>
<feature type="domain" description="Cyclic nucleotide-binding" evidence="4">
    <location>
        <begin position="13"/>
        <end position="111"/>
    </location>
</feature>
<dbReference type="Gene3D" id="2.60.120.10">
    <property type="entry name" value="Jelly Rolls"/>
    <property type="match status" value="1"/>
</dbReference>
<dbReference type="Pfam" id="PF00027">
    <property type="entry name" value="cNMP_binding"/>
    <property type="match status" value="1"/>
</dbReference>
<dbReference type="InterPro" id="IPR012318">
    <property type="entry name" value="HTH_CRP"/>
</dbReference>
<comment type="caution">
    <text evidence="6">The sequence shown here is derived from an EMBL/GenBank/DDBJ whole genome shotgun (WGS) entry which is preliminary data.</text>
</comment>
<accession>A0A9D9HHP2</accession>
<dbReference type="InterPro" id="IPR018490">
    <property type="entry name" value="cNMP-bd_dom_sf"/>
</dbReference>
<organism evidence="6 7">
    <name type="scientific">Candidatus Avitreponema avistercoris</name>
    <dbReference type="NCBI Taxonomy" id="2840705"/>
    <lineage>
        <taxon>Bacteria</taxon>
        <taxon>Pseudomonadati</taxon>
        <taxon>Spirochaetota</taxon>
        <taxon>Spirochaetia</taxon>
        <taxon>Spirochaetales</taxon>
        <taxon>Candidatus Avitreponema</taxon>
    </lineage>
</organism>
<dbReference type="Proteomes" id="UP000823616">
    <property type="component" value="Unassembled WGS sequence"/>
</dbReference>
<dbReference type="GO" id="GO:0003677">
    <property type="term" value="F:DNA binding"/>
    <property type="evidence" value="ECO:0007669"/>
    <property type="project" value="UniProtKB-KW"/>
</dbReference>
<keyword evidence="3" id="KW-0804">Transcription</keyword>
<evidence type="ECO:0000256" key="2">
    <source>
        <dbReference type="ARBA" id="ARBA00023125"/>
    </source>
</evidence>
<dbReference type="InterPro" id="IPR014710">
    <property type="entry name" value="RmlC-like_jellyroll"/>
</dbReference>
<keyword evidence="2" id="KW-0238">DNA-binding</keyword>
<reference evidence="6" key="1">
    <citation type="submission" date="2020-10" db="EMBL/GenBank/DDBJ databases">
        <authorList>
            <person name="Gilroy R."/>
        </authorList>
    </citation>
    <scope>NUCLEOTIDE SEQUENCE</scope>
    <source>
        <strain evidence="6">B3-4054</strain>
    </source>
</reference>
<keyword evidence="1" id="KW-0805">Transcription regulation</keyword>
<dbReference type="PROSITE" id="PS50042">
    <property type="entry name" value="CNMP_BINDING_3"/>
    <property type="match status" value="1"/>
</dbReference>
<evidence type="ECO:0000256" key="3">
    <source>
        <dbReference type="ARBA" id="ARBA00023163"/>
    </source>
</evidence>
<reference evidence="6" key="2">
    <citation type="journal article" date="2021" name="PeerJ">
        <title>Extensive microbial diversity within the chicken gut microbiome revealed by metagenomics and culture.</title>
        <authorList>
            <person name="Gilroy R."/>
            <person name="Ravi A."/>
            <person name="Getino M."/>
            <person name="Pursley I."/>
            <person name="Horton D.L."/>
            <person name="Alikhan N.F."/>
            <person name="Baker D."/>
            <person name="Gharbi K."/>
            <person name="Hall N."/>
            <person name="Watson M."/>
            <person name="Adriaenssens E.M."/>
            <person name="Foster-Nyarko E."/>
            <person name="Jarju S."/>
            <person name="Secka A."/>
            <person name="Antonio M."/>
            <person name="Oren A."/>
            <person name="Chaudhuri R.R."/>
            <person name="La Ragione R."/>
            <person name="Hildebrand F."/>
            <person name="Pallen M.J."/>
        </authorList>
    </citation>
    <scope>NUCLEOTIDE SEQUENCE</scope>
    <source>
        <strain evidence="6">B3-4054</strain>
    </source>
</reference>
<dbReference type="SUPFAM" id="SSF51206">
    <property type="entry name" value="cAMP-binding domain-like"/>
    <property type="match status" value="1"/>
</dbReference>
<dbReference type="PROSITE" id="PS51063">
    <property type="entry name" value="HTH_CRP_2"/>
    <property type="match status" value="1"/>
</dbReference>